<feature type="transmembrane region" description="Helical" evidence="2">
    <location>
        <begin position="81"/>
        <end position="107"/>
    </location>
</feature>
<dbReference type="Proteomes" id="UP000242188">
    <property type="component" value="Unassembled WGS sequence"/>
</dbReference>
<keyword evidence="2" id="KW-0472">Membrane</keyword>
<evidence type="ECO:0000313" key="4">
    <source>
        <dbReference type="Proteomes" id="UP000242188"/>
    </source>
</evidence>
<dbReference type="EMBL" id="NEDP02076726">
    <property type="protein sequence ID" value="OWF35464.1"/>
    <property type="molecule type" value="Genomic_DNA"/>
</dbReference>
<feature type="region of interest" description="Disordered" evidence="1">
    <location>
        <begin position="1"/>
        <end position="33"/>
    </location>
</feature>
<feature type="compositionally biased region" description="Polar residues" evidence="1">
    <location>
        <begin position="1"/>
        <end position="11"/>
    </location>
</feature>
<feature type="compositionally biased region" description="Basic and acidic residues" evidence="1">
    <location>
        <begin position="14"/>
        <end position="24"/>
    </location>
</feature>
<gene>
    <name evidence="3" type="ORF">KP79_PYT18406</name>
</gene>
<keyword evidence="2" id="KW-1133">Transmembrane helix</keyword>
<evidence type="ECO:0000256" key="2">
    <source>
        <dbReference type="SAM" id="Phobius"/>
    </source>
</evidence>
<keyword evidence="4" id="KW-1185">Reference proteome</keyword>
<comment type="caution">
    <text evidence="3">The sequence shown here is derived from an EMBL/GenBank/DDBJ whole genome shotgun (WGS) entry which is preliminary data.</text>
</comment>
<dbReference type="AlphaFoldDB" id="A0A210PG39"/>
<proteinExistence type="predicted"/>
<protein>
    <submittedName>
        <fullName evidence="3">Uncharacterized protein</fullName>
    </submittedName>
</protein>
<accession>A0A210PG39</accession>
<sequence>MSPHAKSSNPEAQDEVKLLEKKSSDSSISSYSGSARRGTEISIYICADGHKFNCEDIPKSSYDTSHLKSITSFQNPPRSKFATCCFIMALLVIVTMTTIALTAGVYLRSQETLVGHDHNVTVTNLTNILKQGTNSSQSESLQFEVQDDFILSTSSLQ</sequence>
<reference evidence="3 4" key="1">
    <citation type="journal article" date="2017" name="Nat. Ecol. Evol.">
        <title>Scallop genome provides insights into evolution of bilaterian karyotype and development.</title>
        <authorList>
            <person name="Wang S."/>
            <person name="Zhang J."/>
            <person name="Jiao W."/>
            <person name="Li J."/>
            <person name="Xun X."/>
            <person name="Sun Y."/>
            <person name="Guo X."/>
            <person name="Huan P."/>
            <person name="Dong B."/>
            <person name="Zhang L."/>
            <person name="Hu X."/>
            <person name="Sun X."/>
            <person name="Wang J."/>
            <person name="Zhao C."/>
            <person name="Wang Y."/>
            <person name="Wang D."/>
            <person name="Huang X."/>
            <person name="Wang R."/>
            <person name="Lv J."/>
            <person name="Li Y."/>
            <person name="Zhang Z."/>
            <person name="Liu B."/>
            <person name="Lu W."/>
            <person name="Hui Y."/>
            <person name="Liang J."/>
            <person name="Zhou Z."/>
            <person name="Hou R."/>
            <person name="Li X."/>
            <person name="Liu Y."/>
            <person name="Li H."/>
            <person name="Ning X."/>
            <person name="Lin Y."/>
            <person name="Zhao L."/>
            <person name="Xing Q."/>
            <person name="Dou J."/>
            <person name="Li Y."/>
            <person name="Mao J."/>
            <person name="Guo H."/>
            <person name="Dou H."/>
            <person name="Li T."/>
            <person name="Mu C."/>
            <person name="Jiang W."/>
            <person name="Fu Q."/>
            <person name="Fu X."/>
            <person name="Miao Y."/>
            <person name="Liu J."/>
            <person name="Yu Q."/>
            <person name="Li R."/>
            <person name="Liao H."/>
            <person name="Li X."/>
            <person name="Kong Y."/>
            <person name="Jiang Z."/>
            <person name="Chourrout D."/>
            <person name="Li R."/>
            <person name="Bao Z."/>
        </authorList>
    </citation>
    <scope>NUCLEOTIDE SEQUENCE [LARGE SCALE GENOMIC DNA]</scope>
    <source>
        <strain evidence="3 4">PY_sf001</strain>
    </source>
</reference>
<name>A0A210PG39_MIZYE</name>
<keyword evidence="2" id="KW-0812">Transmembrane</keyword>
<organism evidence="3 4">
    <name type="scientific">Mizuhopecten yessoensis</name>
    <name type="common">Japanese scallop</name>
    <name type="synonym">Patinopecten yessoensis</name>
    <dbReference type="NCBI Taxonomy" id="6573"/>
    <lineage>
        <taxon>Eukaryota</taxon>
        <taxon>Metazoa</taxon>
        <taxon>Spiralia</taxon>
        <taxon>Lophotrochozoa</taxon>
        <taxon>Mollusca</taxon>
        <taxon>Bivalvia</taxon>
        <taxon>Autobranchia</taxon>
        <taxon>Pteriomorphia</taxon>
        <taxon>Pectinida</taxon>
        <taxon>Pectinoidea</taxon>
        <taxon>Pectinidae</taxon>
        <taxon>Mizuhopecten</taxon>
    </lineage>
</organism>
<evidence type="ECO:0000256" key="1">
    <source>
        <dbReference type="SAM" id="MobiDB-lite"/>
    </source>
</evidence>
<evidence type="ECO:0000313" key="3">
    <source>
        <dbReference type="EMBL" id="OWF35464.1"/>
    </source>
</evidence>